<comment type="similarity">
    <text evidence="2">Belongs to the DRAM/TMEM150 family.</text>
</comment>
<evidence type="ECO:0000256" key="3">
    <source>
        <dbReference type="ARBA" id="ARBA00022692"/>
    </source>
</evidence>
<dbReference type="GO" id="GO:0012505">
    <property type="term" value="C:endomembrane system"/>
    <property type="evidence" value="ECO:0007669"/>
    <property type="project" value="UniProtKB-SubCell"/>
</dbReference>
<evidence type="ECO:0000256" key="5">
    <source>
        <dbReference type="ARBA" id="ARBA00023136"/>
    </source>
</evidence>
<keyword evidence="4 6" id="KW-1133">Transmembrane helix</keyword>
<evidence type="ECO:0000256" key="2">
    <source>
        <dbReference type="ARBA" id="ARBA00006565"/>
    </source>
</evidence>
<evidence type="ECO:0000313" key="8">
    <source>
        <dbReference type="EMBL" id="KAH9493853.1"/>
    </source>
</evidence>
<name>A0A922HN65_DERFA</name>
<feature type="transmembrane region" description="Helical" evidence="6">
    <location>
        <begin position="244"/>
        <end position="268"/>
    </location>
</feature>
<dbReference type="Pfam" id="PF10277">
    <property type="entry name" value="Frag1"/>
    <property type="match status" value="1"/>
</dbReference>
<dbReference type="InterPro" id="IPR019402">
    <property type="entry name" value="CWH43_N"/>
</dbReference>
<organism evidence="8 9">
    <name type="scientific">Dermatophagoides farinae</name>
    <name type="common">American house dust mite</name>
    <dbReference type="NCBI Taxonomy" id="6954"/>
    <lineage>
        <taxon>Eukaryota</taxon>
        <taxon>Metazoa</taxon>
        <taxon>Ecdysozoa</taxon>
        <taxon>Arthropoda</taxon>
        <taxon>Chelicerata</taxon>
        <taxon>Arachnida</taxon>
        <taxon>Acari</taxon>
        <taxon>Acariformes</taxon>
        <taxon>Sarcoptiformes</taxon>
        <taxon>Astigmata</taxon>
        <taxon>Psoroptidia</taxon>
        <taxon>Analgoidea</taxon>
        <taxon>Pyroglyphidae</taxon>
        <taxon>Dermatophagoidinae</taxon>
        <taxon>Dermatophagoides</taxon>
    </lineage>
</organism>
<reference evidence="8" key="2">
    <citation type="journal article" date="2022" name="Res Sq">
        <title>Comparative Genomics Reveals Insights into the Divergent Evolution of Astigmatic Mites and Household Pest Adaptations.</title>
        <authorList>
            <person name="Xiong Q."/>
            <person name="Wan A.T.-Y."/>
            <person name="Liu X.-Y."/>
            <person name="Fung C.S.-H."/>
            <person name="Xiao X."/>
            <person name="Malainual N."/>
            <person name="Hou J."/>
            <person name="Wang L."/>
            <person name="Wang M."/>
            <person name="Yang K."/>
            <person name="Cui Y."/>
            <person name="Leung E."/>
            <person name="Nong W."/>
            <person name="Shin S.-K."/>
            <person name="Au S."/>
            <person name="Jeong K.Y."/>
            <person name="Chew F.T."/>
            <person name="Hui J."/>
            <person name="Leung T.F."/>
            <person name="Tungtrongchitr A."/>
            <person name="Zhong N."/>
            <person name="Liu Z."/>
            <person name="Tsui S."/>
        </authorList>
    </citation>
    <scope>NUCLEOTIDE SEQUENCE</scope>
    <source>
        <strain evidence="8">Derf</strain>
        <tissue evidence="8">Whole organism</tissue>
    </source>
</reference>
<dbReference type="PANTHER" id="PTHR21324">
    <property type="entry name" value="FASTING-INDUCIBLE INTEGRAL MEMBRANE PROTEIN TM6P1-RELATED"/>
    <property type="match status" value="1"/>
</dbReference>
<dbReference type="EMBL" id="ASGP02000008">
    <property type="protein sequence ID" value="KAH9493853.1"/>
    <property type="molecule type" value="Genomic_DNA"/>
</dbReference>
<evidence type="ECO:0000313" key="9">
    <source>
        <dbReference type="Proteomes" id="UP000790347"/>
    </source>
</evidence>
<gene>
    <name evidence="8" type="primary">DRAM2_12</name>
    <name evidence="8" type="ORF">DERF_014581</name>
</gene>
<comment type="caution">
    <text evidence="8">The sequence shown here is derived from an EMBL/GenBank/DDBJ whole genome shotgun (WGS) entry which is preliminary data.</text>
</comment>
<keyword evidence="9" id="KW-1185">Reference proteome</keyword>
<keyword evidence="3 6" id="KW-0812">Transmembrane</keyword>
<dbReference type="AlphaFoldDB" id="A0A922HN65"/>
<protein>
    <submittedName>
        <fullName evidence="8">DNA damage-regulated autophagy modulator protein</fullName>
    </submittedName>
</protein>
<dbReference type="PANTHER" id="PTHR21324:SF2">
    <property type="entry name" value="EG:22E5.9 PROTEIN"/>
    <property type="match status" value="1"/>
</dbReference>
<keyword evidence="5 6" id="KW-0472">Membrane</keyword>
<feature type="transmembrane region" description="Helical" evidence="6">
    <location>
        <begin position="133"/>
        <end position="152"/>
    </location>
</feature>
<accession>A0A922HN65</accession>
<feature type="domain" description="CWH43-like N-terminal" evidence="7">
    <location>
        <begin position="18"/>
        <end position="272"/>
    </location>
</feature>
<feature type="transmembrane region" description="Helical" evidence="6">
    <location>
        <begin position="12"/>
        <end position="45"/>
    </location>
</feature>
<comment type="subcellular location">
    <subcellularLocation>
        <location evidence="1">Endomembrane system</location>
        <topology evidence="1">Multi-pass membrane protein</topology>
    </subcellularLocation>
</comment>
<evidence type="ECO:0000256" key="1">
    <source>
        <dbReference type="ARBA" id="ARBA00004127"/>
    </source>
</evidence>
<sequence length="284" mass="33025">MNQQRIDRKLLLILVKYVWLLPILAGILIAAACLVPYIICVYHGQVNPFLPYISDAGTQLPAAGYFSQILDTIGVIIMVIFYIRYRQIDYYLITVTISNVEQTNNDDNDMEKQMTDGKMIDKKLLQRLHLRNIIALIASIVAGFCVISIGNFRASEYLTLHCISVLVMVIAHSILVIENIIISYHLNRLYKIENRPTSLIILMNIAHLAAIMLAISSIMSWKQNRPFILDNESRFHWPPNTNGYWWHITSTVSEYIYFTDAMIMFFIFGRRFYQFHQWDRVLLP</sequence>
<feature type="transmembrane region" description="Helical" evidence="6">
    <location>
        <begin position="198"/>
        <end position="221"/>
    </location>
</feature>
<proteinExistence type="inferred from homology"/>
<dbReference type="PROSITE" id="PS51257">
    <property type="entry name" value="PROKAR_LIPOPROTEIN"/>
    <property type="match status" value="1"/>
</dbReference>
<reference evidence="8" key="1">
    <citation type="submission" date="2013-05" db="EMBL/GenBank/DDBJ databases">
        <authorList>
            <person name="Yim A.K.Y."/>
            <person name="Chan T.F."/>
            <person name="Ji K.M."/>
            <person name="Liu X.Y."/>
            <person name="Zhou J.W."/>
            <person name="Li R.Q."/>
            <person name="Yang K.Y."/>
            <person name="Li J."/>
            <person name="Li M."/>
            <person name="Law P.T.W."/>
            <person name="Wu Y.L."/>
            <person name="Cai Z.L."/>
            <person name="Qin H."/>
            <person name="Bao Y."/>
            <person name="Leung R.K.K."/>
            <person name="Ng P.K.S."/>
            <person name="Zou J."/>
            <person name="Zhong X.J."/>
            <person name="Ran P.X."/>
            <person name="Zhong N.S."/>
            <person name="Liu Z.G."/>
            <person name="Tsui S.K.W."/>
        </authorList>
    </citation>
    <scope>NUCLEOTIDE SEQUENCE</scope>
    <source>
        <strain evidence="8">Derf</strain>
        <tissue evidence="8">Whole organism</tissue>
    </source>
</reference>
<dbReference type="Proteomes" id="UP000790347">
    <property type="component" value="Unassembled WGS sequence"/>
</dbReference>
<evidence type="ECO:0000256" key="6">
    <source>
        <dbReference type="SAM" id="Phobius"/>
    </source>
</evidence>
<dbReference type="InterPro" id="IPR050911">
    <property type="entry name" value="DRAM/TMEM150_Autophagy_Mod"/>
</dbReference>
<evidence type="ECO:0000256" key="4">
    <source>
        <dbReference type="ARBA" id="ARBA00022989"/>
    </source>
</evidence>
<feature type="transmembrane region" description="Helical" evidence="6">
    <location>
        <begin position="158"/>
        <end position="177"/>
    </location>
</feature>
<feature type="transmembrane region" description="Helical" evidence="6">
    <location>
        <begin position="65"/>
        <end position="83"/>
    </location>
</feature>
<evidence type="ECO:0000259" key="7">
    <source>
        <dbReference type="Pfam" id="PF10277"/>
    </source>
</evidence>